<evidence type="ECO:0000313" key="1">
    <source>
        <dbReference type="EMBL" id="MFD0869951.1"/>
    </source>
</evidence>
<proteinExistence type="predicted"/>
<dbReference type="RefSeq" id="WP_150960165.1">
    <property type="nucleotide sequence ID" value="NZ_JBHTIU010000039.1"/>
</dbReference>
<accession>A0ABW3DAH1</accession>
<comment type="caution">
    <text evidence="1">The sequence shown here is derived from an EMBL/GenBank/DDBJ whole genome shotgun (WGS) entry which is preliminary data.</text>
</comment>
<reference evidence="2" key="1">
    <citation type="journal article" date="2019" name="Int. J. Syst. Evol. Microbiol.">
        <title>The Global Catalogue of Microorganisms (GCM) 10K type strain sequencing project: providing services to taxonomists for standard genome sequencing and annotation.</title>
        <authorList>
            <consortium name="The Broad Institute Genomics Platform"/>
            <consortium name="The Broad Institute Genome Sequencing Center for Infectious Disease"/>
            <person name="Wu L."/>
            <person name="Ma J."/>
        </authorList>
    </citation>
    <scope>NUCLEOTIDE SEQUENCE [LARGE SCALE GENOMIC DNA]</scope>
    <source>
        <strain evidence="2">CCUG 57263</strain>
    </source>
</reference>
<dbReference type="Pfam" id="PF14398">
    <property type="entry name" value="ATPgrasp_YheCD"/>
    <property type="match status" value="1"/>
</dbReference>
<name>A0ABW3DAH1_9BACL</name>
<organism evidence="1 2">
    <name type="scientific">Paenibacillus residui</name>
    <dbReference type="NCBI Taxonomy" id="629724"/>
    <lineage>
        <taxon>Bacteria</taxon>
        <taxon>Bacillati</taxon>
        <taxon>Bacillota</taxon>
        <taxon>Bacilli</taxon>
        <taxon>Bacillales</taxon>
        <taxon>Paenibacillaceae</taxon>
        <taxon>Paenibacillus</taxon>
    </lineage>
</organism>
<dbReference type="Proteomes" id="UP001597120">
    <property type="component" value="Unassembled WGS sequence"/>
</dbReference>
<evidence type="ECO:0000313" key="2">
    <source>
        <dbReference type="Proteomes" id="UP001597120"/>
    </source>
</evidence>
<dbReference type="EMBL" id="JBHTIU010000039">
    <property type="protein sequence ID" value="MFD0869951.1"/>
    <property type="molecule type" value="Genomic_DNA"/>
</dbReference>
<sequence length="240" mass="27718">MVAIRKRKTKTKMVAQHKWAKFRVLKEMNELEPFLPATQKFRKRVLWDFIDKYGKVMLKPYLGHSGRGVIQVSRLEENRFAIHIENKKIIVDGKRSVSDQLEKLTNARRYIVQRRISLAEINKRPFDIRVMVKRKKQSPWKVTGMFAKVAERDYVVSNVSGTLLPVEAAIEQSLMKPVPTQKLLKRIKKVCLTASKQLGNVYAAQNIIGFDIGLDHDANVWIIEANFKPSLRPLILLKGT</sequence>
<dbReference type="SUPFAM" id="SSF56059">
    <property type="entry name" value="Glutathione synthetase ATP-binding domain-like"/>
    <property type="match status" value="1"/>
</dbReference>
<keyword evidence="2" id="KW-1185">Reference proteome</keyword>
<gene>
    <name evidence="1" type="ORF">ACFQ03_12390</name>
</gene>
<protein>
    <submittedName>
        <fullName evidence="1">YheC/YheD family protein</fullName>
    </submittedName>
</protein>
<dbReference type="Gene3D" id="3.30.470.20">
    <property type="entry name" value="ATP-grasp fold, B domain"/>
    <property type="match status" value="1"/>
</dbReference>
<dbReference type="InterPro" id="IPR026838">
    <property type="entry name" value="YheC/D"/>
</dbReference>